<dbReference type="AlphaFoldDB" id="A0AAE0L5E4"/>
<feature type="region of interest" description="Disordered" evidence="7">
    <location>
        <begin position="324"/>
        <end position="367"/>
    </location>
</feature>
<protein>
    <recommendedName>
        <fullName evidence="3">tRNA (adenine(58)-N(1))-methyltransferase non-catalytic subunit TRM6</fullName>
    </recommendedName>
    <alternativeName>
        <fullName evidence="6">tRNA(m1A58)-methyltransferase subunit TRM6</fullName>
    </alternativeName>
</protein>
<organism evidence="8 9">
    <name type="scientific">Cymbomonas tetramitiformis</name>
    <dbReference type="NCBI Taxonomy" id="36881"/>
    <lineage>
        <taxon>Eukaryota</taxon>
        <taxon>Viridiplantae</taxon>
        <taxon>Chlorophyta</taxon>
        <taxon>Pyramimonadophyceae</taxon>
        <taxon>Pyramimonadales</taxon>
        <taxon>Pyramimonadaceae</taxon>
        <taxon>Cymbomonas</taxon>
    </lineage>
</organism>
<dbReference type="EMBL" id="LGRX02008822">
    <property type="protein sequence ID" value="KAK3272718.1"/>
    <property type="molecule type" value="Genomic_DNA"/>
</dbReference>
<evidence type="ECO:0000313" key="9">
    <source>
        <dbReference type="Proteomes" id="UP001190700"/>
    </source>
</evidence>
<keyword evidence="9" id="KW-1185">Reference proteome</keyword>
<dbReference type="Pfam" id="PF04189">
    <property type="entry name" value="Gcd10p"/>
    <property type="match status" value="1"/>
</dbReference>
<evidence type="ECO:0000256" key="3">
    <source>
        <dbReference type="ARBA" id="ARBA00021704"/>
    </source>
</evidence>
<reference evidence="8 9" key="1">
    <citation type="journal article" date="2015" name="Genome Biol. Evol.">
        <title>Comparative Genomics of a Bacterivorous Green Alga Reveals Evolutionary Causalities and Consequences of Phago-Mixotrophic Mode of Nutrition.</title>
        <authorList>
            <person name="Burns J.A."/>
            <person name="Paasch A."/>
            <person name="Narechania A."/>
            <person name="Kim E."/>
        </authorList>
    </citation>
    <scope>NUCLEOTIDE SEQUENCE [LARGE SCALE GENOMIC DNA]</scope>
    <source>
        <strain evidence="8 9">PLY_AMNH</strain>
    </source>
</reference>
<evidence type="ECO:0000256" key="7">
    <source>
        <dbReference type="SAM" id="MobiDB-lite"/>
    </source>
</evidence>
<dbReference type="Proteomes" id="UP001190700">
    <property type="component" value="Unassembled WGS sequence"/>
</dbReference>
<feature type="compositionally biased region" description="Low complexity" evidence="7">
    <location>
        <begin position="326"/>
        <end position="335"/>
    </location>
</feature>
<sequence>MESADETNIADPSKVEALGTASAAPAADDFVLTVPLPEKADGLVIADGSSVIIDQNDERQSFLHVKSDGNLTIGHKTFPADILIGTRFGASFEVIGDKLVPYNKITVQDSAAQRHAERQCDNRNLVDGDNAQTLSEGDIEEMQKSGQSGAEIINALVANSTTFAAKTAFSQEKYLKKKKRKYCTIITVLRPTHRTICKTLFAKSPYRIHHLRHDALALMLNMSNVGAGARVLVVETCGGLITGSVAERLGGHGVVCASYEGEKPPARDLVRYFNFDEAHMSSITSLSLQALRHGLAQAAANPAPAQGAEPVDAAQEAAGMEGVVPASAATASSDSAAEDARGGNPGASCGTEPPASSRQGVKVSGRIRAPSTDELATWAHEGFSSMLLVAPQLEPAAAVAALMPMLQPSAPFVVFSNYLQPLAECMQDCQLRKVAVGLQLSEPWMRIQQVLPMRTHPMMSMSGTGGYLLCGTRTAGVS</sequence>
<keyword evidence="4" id="KW-0819">tRNA processing</keyword>
<comment type="caution">
    <text evidence="8">The sequence shown here is derived from an EMBL/GenBank/DDBJ whole genome shotgun (WGS) entry which is preliminary data.</text>
</comment>
<evidence type="ECO:0000256" key="6">
    <source>
        <dbReference type="ARBA" id="ARBA00032319"/>
    </source>
</evidence>
<dbReference type="GO" id="GO:0005634">
    <property type="term" value="C:nucleus"/>
    <property type="evidence" value="ECO:0007669"/>
    <property type="project" value="UniProtKB-SubCell"/>
</dbReference>
<evidence type="ECO:0000256" key="1">
    <source>
        <dbReference type="ARBA" id="ARBA00004123"/>
    </source>
</evidence>
<accession>A0AAE0L5E4</accession>
<evidence type="ECO:0000256" key="5">
    <source>
        <dbReference type="ARBA" id="ARBA00023242"/>
    </source>
</evidence>
<evidence type="ECO:0000256" key="4">
    <source>
        <dbReference type="ARBA" id="ARBA00022694"/>
    </source>
</evidence>
<evidence type="ECO:0000256" key="2">
    <source>
        <dbReference type="ARBA" id="ARBA00008320"/>
    </source>
</evidence>
<evidence type="ECO:0000313" key="8">
    <source>
        <dbReference type="EMBL" id="KAK3272718.1"/>
    </source>
</evidence>
<dbReference type="InterPro" id="IPR017423">
    <property type="entry name" value="TRM6"/>
</dbReference>
<keyword evidence="5" id="KW-0539">Nucleus</keyword>
<comment type="similarity">
    <text evidence="2">Belongs to the TRM6/GCD10 family.</text>
</comment>
<proteinExistence type="inferred from homology"/>
<name>A0AAE0L5E4_9CHLO</name>
<dbReference type="GO" id="GO:0030488">
    <property type="term" value="P:tRNA methylation"/>
    <property type="evidence" value="ECO:0007669"/>
    <property type="project" value="InterPro"/>
</dbReference>
<dbReference type="GO" id="GO:0031515">
    <property type="term" value="C:tRNA (m1A) methyltransferase complex"/>
    <property type="evidence" value="ECO:0007669"/>
    <property type="project" value="InterPro"/>
</dbReference>
<dbReference type="PANTHER" id="PTHR12945:SF0">
    <property type="entry name" value="TRNA (ADENINE(58)-N(1))-METHYLTRANSFERASE NON-CATALYTIC SUBUNIT TRM6"/>
    <property type="match status" value="1"/>
</dbReference>
<dbReference type="PANTHER" id="PTHR12945">
    <property type="entry name" value="TRANSLATION INITIATION FACTOR EIF3-RELATED"/>
    <property type="match status" value="1"/>
</dbReference>
<comment type="subcellular location">
    <subcellularLocation>
        <location evidence="1">Nucleus</location>
    </subcellularLocation>
</comment>
<gene>
    <name evidence="8" type="ORF">CYMTET_19000</name>
</gene>